<dbReference type="STRING" id="766136.BHF68_06075"/>
<dbReference type="PROSITE" id="PS50977">
    <property type="entry name" value="HTH_TETR_2"/>
    <property type="match status" value="1"/>
</dbReference>
<proteinExistence type="predicted"/>
<dbReference type="InterPro" id="IPR001647">
    <property type="entry name" value="HTH_TetR"/>
</dbReference>
<accession>A0A1E5G2F7</accession>
<dbReference type="FunFam" id="1.10.10.60:FF:000141">
    <property type="entry name" value="TetR family transcriptional regulator"/>
    <property type="match status" value="1"/>
</dbReference>
<feature type="DNA-binding region" description="H-T-H motif" evidence="4">
    <location>
        <begin position="29"/>
        <end position="48"/>
    </location>
</feature>
<dbReference type="Gene3D" id="1.10.357.10">
    <property type="entry name" value="Tetracycline Repressor, domain 2"/>
    <property type="match status" value="1"/>
</dbReference>
<dbReference type="GO" id="GO:0003700">
    <property type="term" value="F:DNA-binding transcription factor activity"/>
    <property type="evidence" value="ECO:0007669"/>
    <property type="project" value="TreeGrafter"/>
</dbReference>
<dbReference type="AlphaFoldDB" id="A0A1E5G2F7"/>
<keyword evidence="2 4" id="KW-0238">DNA-binding</keyword>
<dbReference type="OrthoDB" id="113732at2"/>
<dbReference type="Gene3D" id="1.10.10.60">
    <property type="entry name" value="Homeodomain-like"/>
    <property type="match status" value="1"/>
</dbReference>
<gene>
    <name evidence="6" type="ORF">BHF68_06075</name>
</gene>
<organism evidence="6 7">
    <name type="scientific">Desulfuribacillus alkaliarsenatis</name>
    <dbReference type="NCBI Taxonomy" id="766136"/>
    <lineage>
        <taxon>Bacteria</taxon>
        <taxon>Bacillati</taxon>
        <taxon>Bacillota</taxon>
        <taxon>Desulfuribacillia</taxon>
        <taxon>Desulfuribacillales</taxon>
        <taxon>Desulfuribacillaceae</taxon>
        <taxon>Desulfuribacillus</taxon>
    </lineage>
</organism>
<dbReference type="InterPro" id="IPR009057">
    <property type="entry name" value="Homeodomain-like_sf"/>
</dbReference>
<dbReference type="PANTHER" id="PTHR30055">
    <property type="entry name" value="HTH-TYPE TRANSCRIPTIONAL REGULATOR RUTR"/>
    <property type="match status" value="1"/>
</dbReference>
<dbReference type="RefSeq" id="WP_069643207.1">
    <property type="nucleotide sequence ID" value="NZ_MIJE01000022.1"/>
</dbReference>
<dbReference type="Proteomes" id="UP000094296">
    <property type="component" value="Unassembled WGS sequence"/>
</dbReference>
<dbReference type="PRINTS" id="PR00455">
    <property type="entry name" value="HTHTETR"/>
</dbReference>
<name>A0A1E5G2F7_9FIRM</name>
<evidence type="ECO:0000313" key="6">
    <source>
        <dbReference type="EMBL" id="OEF97161.1"/>
    </source>
</evidence>
<dbReference type="SUPFAM" id="SSF46689">
    <property type="entry name" value="Homeodomain-like"/>
    <property type="match status" value="1"/>
</dbReference>
<dbReference type="EMBL" id="MIJE01000022">
    <property type="protein sequence ID" value="OEF97161.1"/>
    <property type="molecule type" value="Genomic_DNA"/>
</dbReference>
<dbReference type="GO" id="GO:0000976">
    <property type="term" value="F:transcription cis-regulatory region binding"/>
    <property type="evidence" value="ECO:0007669"/>
    <property type="project" value="TreeGrafter"/>
</dbReference>
<evidence type="ECO:0000256" key="3">
    <source>
        <dbReference type="ARBA" id="ARBA00023163"/>
    </source>
</evidence>
<dbReference type="InterPro" id="IPR036271">
    <property type="entry name" value="Tet_transcr_reg_TetR-rel_C_sf"/>
</dbReference>
<feature type="domain" description="HTH tetR-type" evidence="5">
    <location>
        <begin position="6"/>
        <end position="66"/>
    </location>
</feature>
<keyword evidence="3" id="KW-0804">Transcription</keyword>
<protein>
    <recommendedName>
        <fullName evidence="5">HTH tetR-type domain-containing protein</fullName>
    </recommendedName>
</protein>
<reference evidence="6 7" key="1">
    <citation type="submission" date="2016-09" db="EMBL/GenBank/DDBJ databases">
        <title>Draft genome sequence for the type strain of Desulfuribacillus alkaliarsenatis AHT28, an obligately anaerobic, sulfidogenic bacterium isolated from Russian soda lake sediments.</title>
        <authorList>
            <person name="Abin C.A."/>
            <person name="Hollibaugh J.T."/>
        </authorList>
    </citation>
    <scope>NUCLEOTIDE SEQUENCE [LARGE SCALE GENOMIC DNA]</scope>
    <source>
        <strain evidence="6 7">AHT28</strain>
    </source>
</reference>
<dbReference type="Pfam" id="PF00440">
    <property type="entry name" value="TetR_N"/>
    <property type="match status" value="1"/>
</dbReference>
<dbReference type="SUPFAM" id="SSF48498">
    <property type="entry name" value="Tetracyclin repressor-like, C-terminal domain"/>
    <property type="match status" value="1"/>
</dbReference>
<comment type="caution">
    <text evidence="6">The sequence shown here is derived from an EMBL/GenBank/DDBJ whole genome shotgun (WGS) entry which is preliminary data.</text>
</comment>
<keyword evidence="1" id="KW-0805">Transcription regulation</keyword>
<keyword evidence="7" id="KW-1185">Reference proteome</keyword>
<dbReference type="PANTHER" id="PTHR30055:SF226">
    <property type="entry name" value="HTH-TYPE TRANSCRIPTIONAL REGULATOR PKSA"/>
    <property type="match status" value="1"/>
</dbReference>
<dbReference type="InterPro" id="IPR050109">
    <property type="entry name" value="HTH-type_TetR-like_transc_reg"/>
</dbReference>
<evidence type="ECO:0000256" key="4">
    <source>
        <dbReference type="PROSITE-ProRule" id="PRU00335"/>
    </source>
</evidence>
<evidence type="ECO:0000259" key="5">
    <source>
        <dbReference type="PROSITE" id="PS50977"/>
    </source>
</evidence>
<dbReference type="GO" id="GO:0045892">
    <property type="term" value="P:negative regulation of DNA-templated transcription"/>
    <property type="evidence" value="ECO:0007669"/>
    <property type="project" value="UniProtKB-ARBA"/>
</dbReference>
<evidence type="ECO:0000313" key="7">
    <source>
        <dbReference type="Proteomes" id="UP000094296"/>
    </source>
</evidence>
<evidence type="ECO:0000256" key="1">
    <source>
        <dbReference type="ARBA" id="ARBA00023015"/>
    </source>
</evidence>
<evidence type="ECO:0000256" key="2">
    <source>
        <dbReference type="ARBA" id="ARBA00023125"/>
    </source>
</evidence>
<sequence>MGKQSELKYQRLLQKAEELFIKRGYKNVSIDEIAAYAGISKVTIYKHFDSKEALFIHIVTDITDKHYNLLESNLNSIPSAVDKLHYLFSFSIESHRKYSQAFYQDMMEIPFIWEQIYAYRKNRAIAICEQILEAGILTKELRSLNVKYTISLLLQLGEALPKMYPFDNQAEAELFLESYYDFIKHALMKH</sequence>